<comment type="cofactor">
    <cofactor evidence="3">
        <name>Zn(2+)</name>
        <dbReference type="ChEBI" id="CHEBI:29105"/>
    </cofactor>
    <text evidence="3">Binds 2 Zn(2+) ions per subunit. One is catalytic and the other provides a structural contribution.</text>
</comment>
<gene>
    <name evidence="4" type="ORF">FRC53_07650</name>
</gene>
<dbReference type="GO" id="GO:0005975">
    <property type="term" value="P:carbohydrate metabolic process"/>
    <property type="evidence" value="ECO:0007669"/>
    <property type="project" value="InterPro"/>
</dbReference>
<feature type="binding site" evidence="2">
    <location>
        <begin position="234"/>
        <end position="237"/>
    </location>
    <ligand>
        <name>dihydroxyacetone phosphate</name>
        <dbReference type="ChEBI" id="CHEBI:57642"/>
    </ligand>
</feature>
<feature type="binding site" evidence="3">
    <location>
        <position position="212"/>
    </location>
    <ligand>
        <name>Zn(2+)</name>
        <dbReference type="ChEBI" id="CHEBI:29105"/>
        <label>1</label>
        <note>catalytic</note>
    </ligand>
</feature>
<proteinExistence type="predicted"/>
<dbReference type="GO" id="GO:0016832">
    <property type="term" value="F:aldehyde-lyase activity"/>
    <property type="evidence" value="ECO:0007669"/>
    <property type="project" value="InterPro"/>
</dbReference>
<feature type="binding site" evidence="3">
    <location>
        <position position="133"/>
    </location>
    <ligand>
        <name>Zn(2+)</name>
        <dbReference type="ChEBI" id="CHEBI:29105"/>
        <label>2</label>
    </ligand>
</feature>
<accession>A0A6L5GSQ0</accession>
<dbReference type="InterPro" id="IPR013785">
    <property type="entry name" value="Aldolase_TIM"/>
</dbReference>
<sequence length="287" mass="30140">MLVKMSALLKEAYDKHVGVGAFNTPNLEAVRATVAAAEARGEGVILQHAQLHESLMPMDVIAPVMLDAAKRASVPVAVHLDHGEDLDYLKRALELGFTSIMIDASAQPYEDNVAVTKAAVEMAKAYDADVEAELGRVIRPASGGGTDDPDNLPPDAAYTDPAAAKAFVDATGVDCLAIAFGTAHGVYTSKPVLDVNRVAEVREAVQLPLVMHGGSGVTDDEMQKAIANGICKINYFTYMSLAGGAGVRALIDGADDPAGLRFDQMAQAAQDAMQADVERAMAVFSRG</sequence>
<evidence type="ECO:0000256" key="3">
    <source>
        <dbReference type="PIRSR" id="PIRSR001359-3"/>
    </source>
</evidence>
<dbReference type="PANTHER" id="PTHR30304:SF0">
    <property type="entry name" value="D-TAGATOSE-1,6-BISPHOSPHATE ALDOLASE SUBUNIT GATY-RELATED"/>
    <property type="match status" value="1"/>
</dbReference>
<feature type="binding site" evidence="2">
    <location>
        <position position="185"/>
    </location>
    <ligand>
        <name>dihydroxyacetone phosphate</name>
        <dbReference type="ChEBI" id="CHEBI:57642"/>
    </ligand>
</feature>
<dbReference type="PANTHER" id="PTHR30304">
    <property type="entry name" value="D-TAGATOSE-1,6-BISPHOSPHATE ALDOLASE"/>
    <property type="match status" value="1"/>
</dbReference>
<dbReference type="Pfam" id="PF01116">
    <property type="entry name" value="F_bP_aldolase"/>
    <property type="match status" value="1"/>
</dbReference>
<keyword evidence="5" id="KW-1185">Reference proteome</keyword>
<protein>
    <submittedName>
        <fullName evidence="4">Class II fructose-bisphosphate aldolase</fullName>
    </submittedName>
</protein>
<dbReference type="GO" id="GO:0008270">
    <property type="term" value="F:zinc ion binding"/>
    <property type="evidence" value="ECO:0007669"/>
    <property type="project" value="InterPro"/>
</dbReference>
<evidence type="ECO:0000256" key="2">
    <source>
        <dbReference type="PIRSR" id="PIRSR001359-2"/>
    </source>
</evidence>
<dbReference type="CDD" id="cd00947">
    <property type="entry name" value="TBP_aldolase_IIB"/>
    <property type="match status" value="1"/>
</dbReference>
<feature type="active site" description="Proton donor" evidence="1">
    <location>
        <position position="81"/>
    </location>
</feature>
<dbReference type="AlphaFoldDB" id="A0A6L5GSQ0"/>
<keyword evidence="3" id="KW-0862">Zinc</keyword>
<reference evidence="4" key="1">
    <citation type="journal article" date="2020" name="Appl. Environ. Microbiol.">
        <title>Medium-Chain Fatty Acid Synthesis by 'Candidatus Weimeria bifida' gen. nov., sp. nov., and 'Candidatus Pseudoramibacter fermentans' sp. nov.</title>
        <authorList>
            <person name="Scarborough M.J."/>
            <person name="Myers K.S."/>
            <person name="Donohue T.J."/>
            <person name="Noguera D.R."/>
        </authorList>
    </citation>
    <scope>NUCLEOTIDE SEQUENCE</scope>
    <source>
        <strain evidence="4">EUB1.1</strain>
    </source>
</reference>
<evidence type="ECO:0000313" key="4">
    <source>
        <dbReference type="EMBL" id="MQM73267.1"/>
    </source>
</evidence>
<comment type="caution">
    <text evidence="4">The sequence shown here is derived from an EMBL/GenBank/DDBJ whole genome shotgun (WGS) entry which is preliminary data.</text>
</comment>
<dbReference type="Gene3D" id="3.20.20.70">
    <property type="entry name" value="Aldolase class I"/>
    <property type="match status" value="1"/>
</dbReference>
<evidence type="ECO:0000313" key="5">
    <source>
        <dbReference type="Proteomes" id="UP000473648"/>
    </source>
</evidence>
<dbReference type="Proteomes" id="UP000473648">
    <property type="component" value="Unassembled WGS sequence"/>
</dbReference>
<dbReference type="SUPFAM" id="SSF51569">
    <property type="entry name" value="Aldolase"/>
    <property type="match status" value="1"/>
</dbReference>
<dbReference type="PIRSF" id="PIRSF001359">
    <property type="entry name" value="F_bP_aldolase_II"/>
    <property type="match status" value="1"/>
</dbReference>
<keyword evidence="3" id="KW-0479">Metal-binding</keyword>
<feature type="binding site" evidence="3">
    <location>
        <position position="82"/>
    </location>
    <ligand>
        <name>Zn(2+)</name>
        <dbReference type="ChEBI" id="CHEBI:29105"/>
        <label>1</label>
        <note>catalytic</note>
    </ligand>
</feature>
<dbReference type="InterPro" id="IPR050246">
    <property type="entry name" value="Class_II_FBP_aldolase"/>
</dbReference>
<organism evidence="4 5">
    <name type="scientific">Candidatus Pseudoramibacter fermentans</name>
    <dbReference type="NCBI Taxonomy" id="2594427"/>
    <lineage>
        <taxon>Bacteria</taxon>
        <taxon>Bacillati</taxon>
        <taxon>Bacillota</taxon>
        <taxon>Clostridia</taxon>
        <taxon>Eubacteriales</taxon>
        <taxon>Eubacteriaceae</taxon>
        <taxon>Pseudoramibacter</taxon>
    </lineage>
</organism>
<feature type="binding site" evidence="3">
    <location>
        <position position="103"/>
    </location>
    <ligand>
        <name>Zn(2+)</name>
        <dbReference type="ChEBI" id="CHEBI:29105"/>
        <label>2</label>
    </ligand>
</feature>
<dbReference type="InterPro" id="IPR000771">
    <property type="entry name" value="FBA_II"/>
</dbReference>
<name>A0A6L5GSQ0_9FIRM</name>
<feature type="binding site" evidence="3">
    <location>
        <position position="184"/>
    </location>
    <ligand>
        <name>Zn(2+)</name>
        <dbReference type="ChEBI" id="CHEBI:29105"/>
        <label>1</label>
        <note>catalytic</note>
    </ligand>
</feature>
<dbReference type="NCBIfam" id="TIGR00167">
    <property type="entry name" value="cbbA"/>
    <property type="match status" value="1"/>
</dbReference>
<evidence type="ECO:0000256" key="1">
    <source>
        <dbReference type="PIRSR" id="PIRSR001359-1"/>
    </source>
</evidence>
<dbReference type="EMBL" id="VOGB01000005">
    <property type="protein sequence ID" value="MQM73267.1"/>
    <property type="molecule type" value="Genomic_DNA"/>
</dbReference>
<feature type="binding site" evidence="2">
    <location>
        <begin position="213"/>
        <end position="215"/>
    </location>
    <ligand>
        <name>dihydroxyacetone phosphate</name>
        <dbReference type="ChEBI" id="CHEBI:57642"/>
    </ligand>
</feature>